<evidence type="ECO:0000256" key="2">
    <source>
        <dbReference type="ARBA" id="ARBA00005896"/>
    </source>
</evidence>
<name>A0A9P8PQC6_9ASCO</name>
<dbReference type="Gene3D" id="3.60.130.10">
    <property type="entry name" value="Clavaminate synthase-like"/>
    <property type="match status" value="1"/>
</dbReference>
<accession>A0A9P8PQC6</accession>
<feature type="domain" description="TauD/TfdA-like" evidence="7">
    <location>
        <begin position="114"/>
        <end position="387"/>
    </location>
</feature>
<dbReference type="SUPFAM" id="SSF51197">
    <property type="entry name" value="Clavaminate synthase-like"/>
    <property type="match status" value="1"/>
</dbReference>
<dbReference type="GO" id="GO:0005737">
    <property type="term" value="C:cytoplasm"/>
    <property type="evidence" value="ECO:0007669"/>
    <property type="project" value="TreeGrafter"/>
</dbReference>
<comment type="caution">
    <text evidence="8">The sequence shown here is derived from an EMBL/GenBank/DDBJ whole genome shotgun (WGS) entry which is preliminary data.</text>
</comment>
<reference evidence="8" key="1">
    <citation type="journal article" date="2021" name="Open Biol.">
        <title>Shared evolutionary footprints suggest mitochondrial oxidative damage underlies multiple complex I losses in fungi.</title>
        <authorList>
            <person name="Schikora-Tamarit M.A."/>
            <person name="Marcet-Houben M."/>
            <person name="Nosek J."/>
            <person name="Gabaldon T."/>
        </authorList>
    </citation>
    <scope>NUCLEOTIDE SEQUENCE</scope>
    <source>
        <strain evidence="8">CBS6341</strain>
    </source>
</reference>
<dbReference type="GO" id="GO:0016706">
    <property type="term" value="F:2-oxoglutarate-dependent dioxygenase activity"/>
    <property type="evidence" value="ECO:0007669"/>
    <property type="project" value="TreeGrafter"/>
</dbReference>
<sequence length="410" mass="45969">MSPPTATATLTAAEQVDKIVNKYNASAPTIQIDLTNAEKINVNDNDIDLLPETTKARLTKYGIDLSKGYPFRPSELPLFLDDAYKIRNVPNTTWVDRGTNADPEKKALFAKVKEVKHLTKHIGTELVGLDLGSLNKKELDELALLISERVVVAIKDIDLSPQKHLELGYFWGADVEKHPLQAQALPGITVVWHKYNRGGGLISFQKGTRAQLNHQDLSHELNSASITHLHLDSIPDVGGDTQFYSGYAAYDKLSKPFQQFLDGKNAVYKSAHRYYDRDDLLGGPKNINREHPLIITHPVTGWKSLNYNPAHTVRIVGLEPEESELILNYLNDIYTKNLDIQVRIPWQPTKKGLGTSVIWDNRISQHVAIADYNDQWEGPVRHAHRVTSLTKPVTFDPESKSQREALGLAV</sequence>
<keyword evidence="9" id="KW-1185">Reference proteome</keyword>
<keyword evidence="6" id="KW-0408">Iron</keyword>
<dbReference type="InterPro" id="IPR051323">
    <property type="entry name" value="AtsK-like"/>
</dbReference>
<evidence type="ECO:0000313" key="9">
    <source>
        <dbReference type="Proteomes" id="UP000769528"/>
    </source>
</evidence>
<dbReference type="OrthoDB" id="10257314at2759"/>
<dbReference type="EMBL" id="JAEUBF010000677">
    <property type="protein sequence ID" value="KAH3676147.1"/>
    <property type="molecule type" value="Genomic_DNA"/>
</dbReference>
<proteinExistence type="inferred from homology"/>
<dbReference type="PANTHER" id="PTHR30468">
    <property type="entry name" value="ALPHA-KETOGLUTARATE-DEPENDENT SULFONATE DIOXYGENASE"/>
    <property type="match status" value="1"/>
</dbReference>
<evidence type="ECO:0000256" key="3">
    <source>
        <dbReference type="ARBA" id="ARBA00022723"/>
    </source>
</evidence>
<gene>
    <name evidence="8" type="ORF">WICMUC_002169</name>
</gene>
<dbReference type="InterPro" id="IPR003819">
    <property type="entry name" value="TauD/TfdA-like"/>
</dbReference>
<evidence type="ECO:0000256" key="4">
    <source>
        <dbReference type="ARBA" id="ARBA00022964"/>
    </source>
</evidence>
<dbReference type="GO" id="GO:0046872">
    <property type="term" value="F:metal ion binding"/>
    <property type="evidence" value="ECO:0007669"/>
    <property type="project" value="UniProtKB-KW"/>
</dbReference>
<dbReference type="AlphaFoldDB" id="A0A9P8PQC6"/>
<comment type="cofactor">
    <cofactor evidence="1">
        <name>Fe(2+)</name>
        <dbReference type="ChEBI" id="CHEBI:29033"/>
    </cofactor>
</comment>
<dbReference type="InterPro" id="IPR042098">
    <property type="entry name" value="TauD-like_sf"/>
</dbReference>
<evidence type="ECO:0000313" key="8">
    <source>
        <dbReference type="EMBL" id="KAH3676147.1"/>
    </source>
</evidence>
<reference evidence="8" key="2">
    <citation type="submission" date="2021-01" db="EMBL/GenBank/DDBJ databases">
        <authorList>
            <person name="Schikora-Tamarit M.A."/>
        </authorList>
    </citation>
    <scope>NUCLEOTIDE SEQUENCE</scope>
    <source>
        <strain evidence="8">CBS6341</strain>
    </source>
</reference>
<protein>
    <recommendedName>
        <fullName evidence="7">TauD/TfdA-like domain-containing protein</fullName>
    </recommendedName>
</protein>
<evidence type="ECO:0000256" key="1">
    <source>
        <dbReference type="ARBA" id="ARBA00001954"/>
    </source>
</evidence>
<keyword evidence="4" id="KW-0223">Dioxygenase</keyword>
<dbReference type="Proteomes" id="UP000769528">
    <property type="component" value="Unassembled WGS sequence"/>
</dbReference>
<organism evidence="8 9">
    <name type="scientific">Wickerhamomyces mucosus</name>
    <dbReference type="NCBI Taxonomy" id="1378264"/>
    <lineage>
        <taxon>Eukaryota</taxon>
        <taxon>Fungi</taxon>
        <taxon>Dikarya</taxon>
        <taxon>Ascomycota</taxon>
        <taxon>Saccharomycotina</taxon>
        <taxon>Saccharomycetes</taxon>
        <taxon>Phaffomycetales</taxon>
        <taxon>Wickerhamomycetaceae</taxon>
        <taxon>Wickerhamomyces</taxon>
    </lineage>
</organism>
<evidence type="ECO:0000256" key="6">
    <source>
        <dbReference type="ARBA" id="ARBA00023004"/>
    </source>
</evidence>
<dbReference type="Pfam" id="PF02668">
    <property type="entry name" value="TauD"/>
    <property type="match status" value="1"/>
</dbReference>
<keyword evidence="3" id="KW-0479">Metal-binding</keyword>
<evidence type="ECO:0000259" key="7">
    <source>
        <dbReference type="Pfam" id="PF02668"/>
    </source>
</evidence>
<keyword evidence="5" id="KW-0560">Oxidoreductase</keyword>
<comment type="similarity">
    <text evidence="2">Belongs to the TfdA dioxygenase family.</text>
</comment>
<evidence type="ECO:0000256" key="5">
    <source>
        <dbReference type="ARBA" id="ARBA00023002"/>
    </source>
</evidence>
<dbReference type="PANTHER" id="PTHR30468:SF9">
    <property type="entry name" value="ALPHA-KETOGLUTARATE-DEPENDENT TAURINE DIOXYGENASE (AFU_ORTHOLOGUE AFUA_3G01010)"/>
    <property type="match status" value="1"/>
</dbReference>